<feature type="transmembrane region" description="Helical" evidence="1">
    <location>
        <begin position="384"/>
        <end position="403"/>
    </location>
</feature>
<feature type="transmembrane region" description="Helical" evidence="1">
    <location>
        <begin position="310"/>
        <end position="328"/>
    </location>
</feature>
<dbReference type="Gene3D" id="1.20.1640.10">
    <property type="entry name" value="Multidrug efflux transporter AcrB transmembrane domain"/>
    <property type="match status" value="2"/>
</dbReference>
<evidence type="ECO:0008006" key="3">
    <source>
        <dbReference type="Google" id="ProtNLM"/>
    </source>
</evidence>
<dbReference type="SUPFAM" id="SSF82693">
    <property type="entry name" value="Multidrug efflux transporter AcrB pore domain, PN1, PN2, PC1 and PC2 subdomains"/>
    <property type="match status" value="2"/>
</dbReference>
<keyword evidence="1" id="KW-0812">Transmembrane</keyword>
<dbReference type="Gene3D" id="3.30.2090.10">
    <property type="entry name" value="Multidrug efflux transporter AcrB TolC docking domain, DN and DC subdomains"/>
    <property type="match status" value="1"/>
</dbReference>
<sequence>ISVSKEGISAVTLRFEWGEKIDEHVNDVREKIDLIRDRLPEEAENPVIFKFDLSMIPIAIIAITAEDSYADLQDIVDDEIVDPIKRVKGVASATAAGGLLRQIRIDIDRDRLSALNLSVAQVNLALAVQNISTPGGNIKTGYKDYLLRTPEEFSSPEEVAEVVIAHRNGIPIKLKDVADVRDFFKERTYEVRMNGRKAMAVFIQKQSGENTVEVALAVREKLEQIKKNLPPDVEPRMVMDNSEFILASVGNLRNTVLWAVFFVFMILLFFLRDLRAAIIVAVAIPTSLIITFLLMWLADYTINTDSLASLAVAVGLVVDNAIVVVDNINRHRARGERPKEGAVFGANEVARAVFASTLTTVCIFIPIIFVGGIAAIIFGQFAAIVAMALAASFFTALMLVPMLSSKLLKVRNPNSSRSILDFFYHRGEKVLTGMEQLYVKFLNWSLKNRKTVFLSCVVLFVWSIGIVGFIGKS</sequence>
<reference evidence="2" key="1">
    <citation type="journal article" date="2014" name="Front. Microbiol.">
        <title>High frequency of phylogenetically diverse reductive dehalogenase-homologous genes in deep subseafloor sedimentary metagenomes.</title>
        <authorList>
            <person name="Kawai M."/>
            <person name="Futagami T."/>
            <person name="Toyoda A."/>
            <person name="Takaki Y."/>
            <person name="Nishi S."/>
            <person name="Hori S."/>
            <person name="Arai W."/>
            <person name="Tsubouchi T."/>
            <person name="Morono Y."/>
            <person name="Uchiyama I."/>
            <person name="Ito T."/>
            <person name="Fujiyama A."/>
            <person name="Inagaki F."/>
            <person name="Takami H."/>
        </authorList>
    </citation>
    <scope>NUCLEOTIDE SEQUENCE</scope>
    <source>
        <strain evidence="2">Expedition CK06-06</strain>
    </source>
</reference>
<proteinExistence type="predicted"/>
<feature type="transmembrane region" description="Helical" evidence="1">
    <location>
        <begin position="349"/>
        <end position="378"/>
    </location>
</feature>
<keyword evidence="1" id="KW-1133">Transmembrane helix</keyword>
<keyword evidence="1" id="KW-0472">Membrane</keyword>
<dbReference type="PANTHER" id="PTHR32063">
    <property type="match status" value="1"/>
</dbReference>
<feature type="transmembrane region" description="Helical" evidence="1">
    <location>
        <begin position="452"/>
        <end position="471"/>
    </location>
</feature>
<gene>
    <name evidence="2" type="ORF">S01H4_14275</name>
</gene>
<dbReference type="SUPFAM" id="SSF82866">
    <property type="entry name" value="Multidrug efflux transporter AcrB transmembrane domain"/>
    <property type="match status" value="1"/>
</dbReference>
<feature type="non-terminal residue" evidence="2">
    <location>
        <position position="1"/>
    </location>
</feature>
<dbReference type="InterPro" id="IPR001036">
    <property type="entry name" value="Acrflvin-R"/>
</dbReference>
<dbReference type="Gene3D" id="3.30.70.1430">
    <property type="entry name" value="Multidrug efflux transporter AcrB pore domain"/>
    <property type="match status" value="1"/>
</dbReference>
<dbReference type="Pfam" id="PF00873">
    <property type="entry name" value="ACR_tran"/>
    <property type="match status" value="1"/>
</dbReference>
<evidence type="ECO:0000256" key="1">
    <source>
        <dbReference type="SAM" id="Phobius"/>
    </source>
</evidence>
<dbReference type="SUPFAM" id="SSF82714">
    <property type="entry name" value="Multidrug efflux transporter AcrB TolC docking domain, DN and DC subdomains"/>
    <property type="match status" value="1"/>
</dbReference>
<accession>X0YUK7</accession>
<feature type="transmembrane region" description="Helical" evidence="1">
    <location>
        <begin position="255"/>
        <end position="271"/>
    </location>
</feature>
<comment type="caution">
    <text evidence="2">The sequence shown here is derived from an EMBL/GenBank/DDBJ whole genome shotgun (WGS) entry which is preliminary data.</text>
</comment>
<dbReference type="Gene3D" id="3.30.70.1320">
    <property type="entry name" value="Multidrug efflux transporter AcrB pore domain like"/>
    <property type="match status" value="1"/>
</dbReference>
<dbReference type="PRINTS" id="PR00702">
    <property type="entry name" value="ACRIFLAVINRP"/>
</dbReference>
<dbReference type="PANTHER" id="PTHR32063:SF0">
    <property type="entry name" value="SWARMING MOTILITY PROTEIN SWRC"/>
    <property type="match status" value="1"/>
</dbReference>
<evidence type="ECO:0000313" key="2">
    <source>
        <dbReference type="EMBL" id="GAG60334.1"/>
    </source>
</evidence>
<name>X0YUK7_9ZZZZ</name>
<organism evidence="2">
    <name type="scientific">marine sediment metagenome</name>
    <dbReference type="NCBI Taxonomy" id="412755"/>
    <lineage>
        <taxon>unclassified sequences</taxon>
        <taxon>metagenomes</taxon>
        <taxon>ecological metagenomes</taxon>
    </lineage>
</organism>
<dbReference type="AlphaFoldDB" id="X0YUK7"/>
<protein>
    <recommendedName>
        <fullName evidence="3">SSD domain-containing protein</fullName>
    </recommendedName>
</protein>
<dbReference type="InterPro" id="IPR027463">
    <property type="entry name" value="AcrB_DN_DC_subdom"/>
</dbReference>
<feature type="transmembrane region" description="Helical" evidence="1">
    <location>
        <begin position="278"/>
        <end position="298"/>
    </location>
</feature>
<dbReference type="GO" id="GO:0005886">
    <property type="term" value="C:plasma membrane"/>
    <property type="evidence" value="ECO:0007669"/>
    <property type="project" value="TreeGrafter"/>
</dbReference>
<dbReference type="GO" id="GO:0042910">
    <property type="term" value="F:xenobiotic transmembrane transporter activity"/>
    <property type="evidence" value="ECO:0007669"/>
    <property type="project" value="TreeGrafter"/>
</dbReference>
<dbReference type="EMBL" id="BART01006261">
    <property type="protein sequence ID" value="GAG60334.1"/>
    <property type="molecule type" value="Genomic_DNA"/>
</dbReference>